<dbReference type="InterPro" id="IPR000859">
    <property type="entry name" value="CUB_dom"/>
</dbReference>
<dbReference type="Gene3D" id="2.60.120.290">
    <property type="entry name" value="Spermadhesin, CUB domain"/>
    <property type="match status" value="1"/>
</dbReference>
<dbReference type="Pfam" id="PF06462">
    <property type="entry name" value="Hyd_WA"/>
    <property type="match status" value="1"/>
</dbReference>
<dbReference type="EMBL" id="OV696686">
    <property type="protein sequence ID" value="CAH1233195.1"/>
    <property type="molecule type" value="Genomic_DNA"/>
</dbReference>
<dbReference type="Gene3D" id="4.10.400.10">
    <property type="entry name" value="Low-density Lipoprotein Receptor"/>
    <property type="match status" value="3"/>
</dbReference>
<dbReference type="InterPro" id="IPR035914">
    <property type="entry name" value="Sperma_CUB_dom_sf"/>
</dbReference>
<dbReference type="SMART" id="SM00706">
    <property type="entry name" value="TECPR"/>
    <property type="match status" value="3"/>
</dbReference>
<dbReference type="SUPFAM" id="SSF49854">
    <property type="entry name" value="Spermadhesin, CUB domain"/>
    <property type="match status" value="1"/>
</dbReference>
<organism evidence="4 5">
    <name type="scientific">Branchiostoma lanceolatum</name>
    <name type="common">Common lancelet</name>
    <name type="synonym">Amphioxus lanceolatum</name>
    <dbReference type="NCBI Taxonomy" id="7740"/>
    <lineage>
        <taxon>Eukaryota</taxon>
        <taxon>Metazoa</taxon>
        <taxon>Chordata</taxon>
        <taxon>Cephalochordata</taxon>
        <taxon>Leptocardii</taxon>
        <taxon>Amphioxiformes</taxon>
        <taxon>Branchiostomatidae</taxon>
        <taxon>Branchiostoma</taxon>
    </lineage>
</organism>
<evidence type="ECO:0000256" key="1">
    <source>
        <dbReference type="ARBA" id="ARBA00023157"/>
    </source>
</evidence>
<dbReference type="Pfam" id="PF00057">
    <property type="entry name" value="Ldl_recept_a"/>
    <property type="match status" value="2"/>
</dbReference>
<dbReference type="CDD" id="cd00041">
    <property type="entry name" value="CUB"/>
    <property type="match status" value="1"/>
</dbReference>
<dbReference type="AlphaFoldDB" id="A0A8J9W195"/>
<dbReference type="InterPro" id="IPR036055">
    <property type="entry name" value="LDL_receptor-like_sf"/>
</dbReference>
<evidence type="ECO:0000259" key="3">
    <source>
        <dbReference type="SMART" id="SM00042"/>
    </source>
</evidence>
<reference evidence="4" key="1">
    <citation type="submission" date="2022-01" db="EMBL/GenBank/DDBJ databases">
        <authorList>
            <person name="Braso-Vives M."/>
        </authorList>
    </citation>
    <scope>NUCLEOTIDE SEQUENCE</scope>
</reference>
<dbReference type="CDD" id="cd00112">
    <property type="entry name" value="LDLa"/>
    <property type="match status" value="2"/>
</dbReference>
<dbReference type="SMART" id="SM00192">
    <property type="entry name" value="LDLa"/>
    <property type="match status" value="9"/>
</dbReference>
<evidence type="ECO:0000313" key="5">
    <source>
        <dbReference type="Proteomes" id="UP000838412"/>
    </source>
</evidence>
<evidence type="ECO:0000313" key="4">
    <source>
        <dbReference type="EMBL" id="CAH1233195.1"/>
    </source>
</evidence>
<dbReference type="SUPFAM" id="SSF57424">
    <property type="entry name" value="LDL receptor-like module"/>
    <property type="match status" value="2"/>
</dbReference>
<dbReference type="Pfam" id="PF00431">
    <property type="entry name" value="CUB"/>
    <property type="match status" value="1"/>
</dbReference>
<dbReference type="InterPro" id="IPR006624">
    <property type="entry name" value="Beta-propeller_rpt_TECPR"/>
</dbReference>
<dbReference type="GO" id="GO:0005886">
    <property type="term" value="C:plasma membrane"/>
    <property type="evidence" value="ECO:0007669"/>
    <property type="project" value="TreeGrafter"/>
</dbReference>
<evidence type="ECO:0000256" key="2">
    <source>
        <dbReference type="SAM" id="MobiDB-lite"/>
    </source>
</evidence>
<dbReference type="GO" id="GO:0005041">
    <property type="term" value="F:low-density lipoprotein particle receptor activity"/>
    <property type="evidence" value="ECO:0007669"/>
    <property type="project" value="TreeGrafter"/>
</dbReference>
<gene>
    <name evidence="4" type="primary">LRP1B</name>
    <name evidence="4" type="ORF">BLAG_LOCUS2037</name>
</gene>
<keyword evidence="1" id="KW-1015">Disulfide bond</keyword>
<name>A0A8J9W195_BRALA</name>
<proteinExistence type="predicted"/>
<dbReference type="GO" id="GO:0043235">
    <property type="term" value="C:receptor complex"/>
    <property type="evidence" value="ECO:0007669"/>
    <property type="project" value="TreeGrafter"/>
</dbReference>
<feature type="domain" description="CUB" evidence="3">
    <location>
        <begin position="1"/>
        <end position="83"/>
    </location>
</feature>
<dbReference type="InterPro" id="IPR051221">
    <property type="entry name" value="LDLR-related"/>
</dbReference>
<dbReference type="OrthoDB" id="2019384at2759"/>
<accession>A0A8J9W195</accession>
<sequence length="826" mass="92335">MWNISIDVRHHIKLMFTHFDVQVDEECRLDYLIIEDPYSLDEMRHCGICIPSPYISIGNTLHVIFVTDFVVYRTGFSAKYESVGGRSDSVEPSAQDVLQPAWLEIGDGIKQISVCTSTNQVWALDIDGRPMRRTGISQLTPQGTGWKMVGTEKFLYISVGRAGVWAVYNDSTVMYREGTFRTAETAGTSWQAVHIDTKITSSLFNFKAFPVETGWSGHSIDRIHSGKDFVWIIASYPHFTYGYTIVRKGITLGSPEGTSWDSAQTANMKEVSVSSRTGQLWAVEIGGRVWRSPFYCEISEKRLCAEDEVMCPYSEKCIKECSVCDGIVDCGNDDDTDERNCWLASCPEKHRRMCDGEVGCYSPTRVCDGDRNCGEITEDERDCPEWKSGDTRATLGRGSGEARAKASDLRPTVAKPIDARPTPGRASADSLHDNVRHSCVDYRKRNYLLQRDEIQCRDLSGCVKITKICDGQEDCSDGSDEIKCDEFCSLHGAFGDAAYWKCRGSPGCVKGEFLCNGISDCADGSDEEDCDESCTSIGYWPCKDSIPPFPRCINGQGRCNRAVQCRDFSDEIGCDYCGLHAMAGFTKWDRKIFMEGTDVLYLHHEVCIPFESVCDGHDDWYYQDEVSCFQEEYCHTVGGFDCGWPWHQCISQHLVCDEHPDCESMDDATLAFYGPADEQNCGSCAGYWTALEEYKDKRKARGLTVSDDPYNHVCSSGKCAATFNICDDRDFCGNWEDEQDCEGVDCLHDDRKCEATHKCVSDDSCNGVPGCLDFTDEKNCGITTCADTAVRLGVSAQYKEIKVTQNCDGKEDCRTGVDENPRRCGM</sequence>
<dbReference type="InterPro" id="IPR002172">
    <property type="entry name" value="LDrepeatLR_classA_rpt"/>
</dbReference>
<dbReference type="PANTHER" id="PTHR22722">
    <property type="entry name" value="LOW-DENSITY LIPOPROTEIN RECEPTOR-RELATED PROTEIN 2-RELATED"/>
    <property type="match status" value="1"/>
</dbReference>
<dbReference type="Proteomes" id="UP000838412">
    <property type="component" value="Chromosome 1"/>
</dbReference>
<keyword evidence="5" id="KW-1185">Reference proteome</keyword>
<dbReference type="PANTHER" id="PTHR22722:SF5">
    <property type="entry name" value="LOW-DENSITY LIPOPROTEIN RECEPTOR-RELATED PROTEIN 1B"/>
    <property type="match status" value="1"/>
</dbReference>
<dbReference type="SMART" id="SM00042">
    <property type="entry name" value="CUB"/>
    <property type="match status" value="1"/>
</dbReference>
<protein>
    <submittedName>
        <fullName evidence="4">LRP1B protein</fullName>
    </submittedName>
</protein>
<feature type="region of interest" description="Disordered" evidence="2">
    <location>
        <begin position="394"/>
        <end position="430"/>
    </location>
</feature>
<dbReference type="PRINTS" id="PR00261">
    <property type="entry name" value="LDLRECEPTOR"/>
</dbReference>